<evidence type="ECO:0000256" key="2">
    <source>
        <dbReference type="ARBA" id="ARBA00004718"/>
    </source>
</evidence>
<comment type="similarity">
    <text evidence="3">Belongs to the NSE2 family.</text>
</comment>
<evidence type="ECO:0000256" key="11">
    <source>
        <dbReference type="SAM" id="MobiDB-lite"/>
    </source>
</evidence>
<evidence type="ECO:0000256" key="1">
    <source>
        <dbReference type="ARBA" id="ARBA00004123"/>
    </source>
</evidence>
<feature type="region of interest" description="Disordered" evidence="11">
    <location>
        <begin position="1"/>
        <end position="28"/>
    </location>
</feature>
<dbReference type="Gene3D" id="3.30.40.10">
    <property type="entry name" value="Zinc/RING finger domain, C3HC4 (zinc finger)"/>
    <property type="match status" value="1"/>
</dbReference>
<dbReference type="Pfam" id="PF11789">
    <property type="entry name" value="zf-Nse"/>
    <property type="match status" value="1"/>
</dbReference>
<keyword evidence="5" id="KW-0479">Metal-binding</keyword>
<evidence type="ECO:0000256" key="8">
    <source>
        <dbReference type="ARBA" id="ARBA00022833"/>
    </source>
</evidence>
<feature type="region of interest" description="Disordered" evidence="11">
    <location>
        <begin position="149"/>
        <end position="197"/>
    </location>
</feature>
<feature type="region of interest" description="Disordered" evidence="11">
    <location>
        <begin position="420"/>
        <end position="477"/>
    </location>
</feature>
<evidence type="ECO:0000256" key="9">
    <source>
        <dbReference type="ARBA" id="ARBA00023242"/>
    </source>
</evidence>
<comment type="subcellular location">
    <subcellularLocation>
        <location evidence="1">Nucleus</location>
    </subcellularLocation>
</comment>
<proteinExistence type="inferred from homology"/>
<organism evidence="13 14">
    <name type="scientific">Elsinoe batatas</name>
    <dbReference type="NCBI Taxonomy" id="2601811"/>
    <lineage>
        <taxon>Eukaryota</taxon>
        <taxon>Fungi</taxon>
        <taxon>Dikarya</taxon>
        <taxon>Ascomycota</taxon>
        <taxon>Pezizomycotina</taxon>
        <taxon>Dothideomycetes</taxon>
        <taxon>Dothideomycetidae</taxon>
        <taxon>Myriangiales</taxon>
        <taxon>Elsinoaceae</taxon>
        <taxon>Elsinoe</taxon>
    </lineage>
</organism>
<protein>
    <recommendedName>
        <fullName evidence="12">SP-RING-type domain-containing protein</fullName>
    </recommendedName>
</protein>
<keyword evidence="14" id="KW-1185">Reference proteome</keyword>
<evidence type="ECO:0000256" key="4">
    <source>
        <dbReference type="ARBA" id="ARBA00022679"/>
    </source>
</evidence>
<dbReference type="GO" id="GO:0005634">
    <property type="term" value="C:nucleus"/>
    <property type="evidence" value="ECO:0007669"/>
    <property type="project" value="UniProtKB-SubCell"/>
</dbReference>
<evidence type="ECO:0000256" key="5">
    <source>
        <dbReference type="ARBA" id="ARBA00022723"/>
    </source>
</evidence>
<dbReference type="PANTHER" id="PTHR21330:SF1">
    <property type="entry name" value="E3 SUMO-PROTEIN LIGASE NSE2"/>
    <property type="match status" value="1"/>
</dbReference>
<accession>A0A8K0PGZ4</accession>
<dbReference type="OrthoDB" id="756301at2759"/>
<evidence type="ECO:0000256" key="6">
    <source>
        <dbReference type="ARBA" id="ARBA00022771"/>
    </source>
</evidence>
<dbReference type="SUPFAM" id="SSF57850">
    <property type="entry name" value="RING/U-box"/>
    <property type="match status" value="1"/>
</dbReference>
<name>A0A8K0PGZ4_9PEZI</name>
<evidence type="ECO:0000313" key="14">
    <source>
        <dbReference type="Proteomes" id="UP000809789"/>
    </source>
</evidence>
<dbReference type="GO" id="GO:0061665">
    <property type="term" value="F:SUMO ligase activity"/>
    <property type="evidence" value="ECO:0007669"/>
    <property type="project" value="TreeGrafter"/>
</dbReference>
<evidence type="ECO:0000256" key="7">
    <source>
        <dbReference type="ARBA" id="ARBA00022786"/>
    </source>
</evidence>
<evidence type="ECO:0000256" key="10">
    <source>
        <dbReference type="SAM" id="Coils"/>
    </source>
</evidence>
<dbReference type="GO" id="GO:0030915">
    <property type="term" value="C:Smc5-Smc6 complex"/>
    <property type="evidence" value="ECO:0007669"/>
    <property type="project" value="InterPro"/>
</dbReference>
<evidence type="ECO:0000313" key="13">
    <source>
        <dbReference type="EMBL" id="KAG8629491.1"/>
    </source>
</evidence>
<feature type="compositionally biased region" description="Polar residues" evidence="11">
    <location>
        <begin position="149"/>
        <end position="166"/>
    </location>
</feature>
<feature type="region of interest" description="Disordered" evidence="11">
    <location>
        <begin position="361"/>
        <end position="385"/>
    </location>
</feature>
<dbReference type="GO" id="GO:0000724">
    <property type="term" value="P:double-strand break repair via homologous recombination"/>
    <property type="evidence" value="ECO:0007669"/>
    <property type="project" value="InterPro"/>
</dbReference>
<reference evidence="13" key="1">
    <citation type="submission" date="2021-07" db="EMBL/GenBank/DDBJ databases">
        <title>Elsinoe batatas strain:CRI-CJ2 Genome sequencing and assembly.</title>
        <authorList>
            <person name="Huang L."/>
        </authorList>
    </citation>
    <scope>NUCLEOTIDE SEQUENCE</scope>
    <source>
        <strain evidence="13">CRI-CJ2</strain>
    </source>
</reference>
<keyword evidence="8" id="KW-0862">Zinc</keyword>
<evidence type="ECO:0000259" key="12">
    <source>
        <dbReference type="Pfam" id="PF11789"/>
    </source>
</evidence>
<dbReference type="InterPro" id="IPR004181">
    <property type="entry name" value="Znf_MIZ"/>
</dbReference>
<keyword evidence="9" id="KW-0539">Nucleus</keyword>
<keyword evidence="7" id="KW-0833">Ubl conjugation pathway</keyword>
<dbReference type="Proteomes" id="UP000809789">
    <property type="component" value="Unassembled WGS sequence"/>
</dbReference>
<keyword evidence="6" id="KW-0863">Zinc-finger</keyword>
<dbReference type="GO" id="GO:0016925">
    <property type="term" value="P:protein sumoylation"/>
    <property type="evidence" value="ECO:0007669"/>
    <property type="project" value="UniProtKB-UniPathway"/>
</dbReference>
<feature type="compositionally biased region" description="Basic and acidic residues" evidence="11">
    <location>
        <begin position="433"/>
        <end position="442"/>
    </location>
</feature>
<comment type="pathway">
    <text evidence="2">Protein modification; protein sumoylation.</text>
</comment>
<feature type="coiled-coil region" evidence="10">
    <location>
        <begin position="98"/>
        <end position="139"/>
    </location>
</feature>
<feature type="compositionally biased region" description="Polar residues" evidence="11">
    <location>
        <begin position="182"/>
        <end position="197"/>
    </location>
</feature>
<keyword evidence="10" id="KW-0175">Coiled coil</keyword>
<dbReference type="InterPro" id="IPR026846">
    <property type="entry name" value="Nse2(Mms21)"/>
</dbReference>
<dbReference type="AlphaFoldDB" id="A0A8K0PGZ4"/>
<dbReference type="GO" id="GO:0008270">
    <property type="term" value="F:zinc ion binding"/>
    <property type="evidence" value="ECO:0007669"/>
    <property type="project" value="UniProtKB-KW"/>
</dbReference>
<dbReference type="UniPathway" id="UPA00886"/>
<dbReference type="PANTHER" id="PTHR21330">
    <property type="entry name" value="E3 SUMO-PROTEIN LIGASE NSE2"/>
    <property type="match status" value="1"/>
</dbReference>
<feature type="compositionally biased region" description="Low complexity" evidence="11">
    <location>
        <begin position="13"/>
        <end position="23"/>
    </location>
</feature>
<dbReference type="InterPro" id="IPR013083">
    <property type="entry name" value="Znf_RING/FYVE/PHD"/>
</dbReference>
<sequence>MPGRTDRSGRQSGGTQSTQTQGSAELPEYEPAAYPLTSKGKIELNGLLSRHPLHNLEGHITQAIDILTENVGAVNDNYHTNLTYLTQRKARLAKLESKDASAETIEAEREAIEALEEKVNAQKEEVDKMTAEMEKHVRKMIDTQAHLSQTRETLSELARSSNNATQSSHHHSNSDDEDPSTFDPTDPSNTHSTPSATSYINTFRTALSTKRDRYASHSLKARYSNNNAYREFYRLRHDAQHPDGTTPVPHQDTWFPDPTRAQPGDTAGLQRGGADDDDDDDLAIVQENIPTRCPVTMREFIDPVTAQKCHHSFERSAILELIDASSLRVMPAPGSQAGGTNNPTMGGGTGAEVIDINDDPAQSQANRGAAGAGRGRGRAPLGEKAVRCPLPGCEQILRQEDLYTDKHLVWKIKKRQEMERRAALEEDEEDEDGGRGGGREAVELSSGAEMDGDQEEVRTGTARGRKVKGERRTVGPE</sequence>
<feature type="region of interest" description="Disordered" evidence="11">
    <location>
        <begin position="239"/>
        <end position="279"/>
    </location>
</feature>
<comment type="caution">
    <text evidence="13">The sequence shown here is derived from an EMBL/GenBank/DDBJ whole genome shotgun (WGS) entry which is preliminary data.</text>
</comment>
<gene>
    <name evidence="13" type="ORF">KVT40_003356</name>
</gene>
<keyword evidence="4" id="KW-0808">Transferase</keyword>
<feature type="domain" description="SP-RING-type" evidence="12">
    <location>
        <begin position="280"/>
        <end position="393"/>
    </location>
</feature>
<evidence type="ECO:0000256" key="3">
    <source>
        <dbReference type="ARBA" id="ARBA00008212"/>
    </source>
</evidence>
<dbReference type="EMBL" id="JAESVG020000003">
    <property type="protein sequence ID" value="KAG8629491.1"/>
    <property type="molecule type" value="Genomic_DNA"/>
</dbReference>